<evidence type="ECO:0000259" key="1">
    <source>
        <dbReference type="PROSITE" id="PS50995"/>
    </source>
</evidence>
<dbReference type="Gene3D" id="1.10.10.10">
    <property type="entry name" value="Winged helix-like DNA-binding domain superfamily/Winged helix DNA-binding domain"/>
    <property type="match status" value="1"/>
</dbReference>
<dbReference type="InterPro" id="IPR052526">
    <property type="entry name" value="HTH-type_Bedaq_tolerance"/>
</dbReference>
<dbReference type="Proteomes" id="UP000610303">
    <property type="component" value="Unassembled WGS sequence"/>
</dbReference>
<dbReference type="SUPFAM" id="SSF46785">
    <property type="entry name" value="Winged helix' DNA-binding domain"/>
    <property type="match status" value="1"/>
</dbReference>
<dbReference type="PANTHER" id="PTHR39515">
    <property type="entry name" value="CONSERVED PROTEIN"/>
    <property type="match status" value="1"/>
</dbReference>
<dbReference type="InterPro" id="IPR036388">
    <property type="entry name" value="WH-like_DNA-bd_sf"/>
</dbReference>
<dbReference type="PRINTS" id="PR00598">
    <property type="entry name" value="HTHMARR"/>
</dbReference>
<evidence type="ECO:0000313" key="2">
    <source>
        <dbReference type="EMBL" id="GGR30196.1"/>
    </source>
</evidence>
<keyword evidence="3" id="KW-1185">Reference proteome</keyword>
<dbReference type="SMART" id="SM00347">
    <property type="entry name" value="HTH_MARR"/>
    <property type="match status" value="1"/>
</dbReference>
<feature type="domain" description="HTH marR-type" evidence="1">
    <location>
        <begin position="1"/>
        <end position="140"/>
    </location>
</feature>
<dbReference type="InterPro" id="IPR000835">
    <property type="entry name" value="HTH_MarR-typ"/>
</dbReference>
<reference evidence="2" key="1">
    <citation type="journal article" date="2014" name="Int. J. Syst. Evol. Microbiol.">
        <title>Complete genome sequence of Corynebacterium casei LMG S-19264T (=DSM 44701T), isolated from a smear-ripened cheese.</title>
        <authorList>
            <consortium name="US DOE Joint Genome Institute (JGI-PGF)"/>
            <person name="Walter F."/>
            <person name="Albersmeier A."/>
            <person name="Kalinowski J."/>
            <person name="Ruckert C."/>
        </authorList>
    </citation>
    <scope>NUCLEOTIDE SEQUENCE</scope>
    <source>
        <strain evidence="2">JCM 3346</strain>
    </source>
</reference>
<evidence type="ECO:0000313" key="3">
    <source>
        <dbReference type="Proteomes" id="UP000610303"/>
    </source>
</evidence>
<proteinExistence type="predicted"/>
<comment type="caution">
    <text evidence="2">The sequence shown here is derived from an EMBL/GenBank/DDBJ whole genome shotgun (WGS) entry which is preliminary data.</text>
</comment>
<gene>
    <name evidence="2" type="ORF">GCM10010196_25310</name>
</gene>
<dbReference type="Pfam" id="PF01047">
    <property type="entry name" value="MarR"/>
    <property type="match status" value="1"/>
</dbReference>
<sequence length="156" mass="16759">MGMPRDLDLPALIGALVSANSRLVRVAATATGSEESPAVWRTLGVLRDLGPLRLGELARVSRVTQPTMTKLVNALEERGWVRRTPDPDDGRALRVAAEPAGLTALDAWRDELTATIAPMFPELSDDDLAALERTVAVLQAGLDRADASLGRSKEHE</sequence>
<dbReference type="AlphaFoldDB" id="A0A918CN96"/>
<reference evidence="2" key="2">
    <citation type="submission" date="2020-09" db="EMBL/GenBank/DDBJ databases">
        <authorList>
            <person name="Sun Q."/>
            <person name="Ohkuma M."/>
        </authorList>
    </citation>
    <scope>NUCLEOTIDE SEQUENCE</scope>
    <source>
        <strain evidence="2">JCM 3346</strain>
    </source>
</reference>
<accession>A0A918CN96</accession>
<name>A0A918CN96_AGRME</name>
<dbReference type="GO" id="GO:0003700">
    <property type="term" value="F:DNA-binding transcription factor activity"/>
    <property type="evidence" value="ECO:0007669"/>
    <property type="project" value="InterPro"/>
</dbReference>
<dbReference type="PANTHER" id="PTHR39515:SF2">
    <property type="entry name" value="HTH-TYPE TRANSCRIPTIONAL REGULATOR RV0880"/>
    <property type="match status" value="1"/>
</dbReference>
<organism evidence="2 3">
    <name type="scientific">Agromyces mediolanus</name>
    <name type="common">Corynebacterium mediolanum</name>
    <dbReference type="NCBI Taxonomy" id="41986"/>
    <lineage>
        <taxon>Bacteria</taxon>
        <taxon>Bacillati</taxon>
        <taxon>Actinomycetota</taxon>
        <taxon>Actinomycetes</taxon>
        <taxon>Micrococcales</taxon>
        <taxon>Microbacteriaceae</taxon>
        <taxon>Agromyces</taxon>
    </lineage>
</organism>
<dbReference type="InterPro" id="IPR036390">
    <property type="entry name" value="WH_DNA-bd_sf"/>
</dbReference>
<dbReference type="EMBL" id="BMRJ01000002">
    <property type="protein sequence ID" value="GGR30196.1"/>
    <property type="molecule type" value="Genomic_DNA"/>
</dbReference>
<dbReference type="PROSITE" id="PS50995">
    <property type="entry name" value="HTH_MARR_2"/>
    <property type="match status" value="1"/>
</dbReference>
<protein>
    <recommendedName>
        <fullName evidence="1">HTH marR-type domain-containing protein</fullName>
    </recommendedName>
</protein>